<dbReference type="eggNOG" id="COG1917">
    <property type="taxonomic scope" value="Bacteria"/>
</dbReference>
<dbReference type="EMBL" id="AEPE02000006">
    <property type="protein sequence ID" value="EFZ36318.1"/>
    <property type="molecule type" value="Genomic_DNA"/>
</dbReference>
<name>E7RSW7_9BACT</name>
<dbReference type="SUPFAM" id="SSF51182">
    <property type="entry name" value="RmlC-like cupins"/>
    <property type="match status" value="1"/>
</dbReference>
<evidence type="ECO:0000256" key="1">
    <source>
        <dbReference type="ARBA" id="ARBA00022723"/>
    </source>
</evidence>
<accession>E7RSW7</accession>
<proteinExistence type="predicted"/>
<sequence>MVIGFNDIEELAIDGFKGGRGRLYSRNYADEKCKIMLSTLTPGASSGSHVHERNCEVIYVLEGTLTFHYDGRVEEAHAGEVHYCPMGHSHYMENLTEHDVKYFAVVPEHH</sequence>
<dbReference type="AlphaFoldDB" id="E7RSW7"/>
<comment type="caution">
    <text evidence="3">The sequence shown here is derived from an EMBL/GenBank/DDBJ whole genome shotgun (WGS) entry which is preliminary data.</text>
</comment>
<dbReference type="GO" id="GO:0046872">
    <property type="term" value="F:metal ion binding"/>
    <property type="evidence" value="ECO:0007669"/>
    <property type="project" value="UniProtKB-KW"/>
</dbReference>
<dbReference type="Proteomes" id="UP000005580">
    <property type="component" value="Unassembled WGS sequence"/>
</dbReference>
<dbReference type="HOGENOM" id="CLU_116722_3_1_10"/>
<dbReference type="STRING" id="28134.SAMN05444288_0947"/>
<keyword evidence="1" id="KW-0479">Metal-binding</keyword>
<reference evidence="3" key="1">
    <citation type="submission" date="2011-01" db="EMBL/GenBank/DDBJ databases">
        <authorList>
            <person name="Muzny D."/>
            <person name="Qin X."/>
            <person name="Buhay C."/>
            <person name="Dugan-Rocha S."/>
            <person name="Ding Y."/>
            <person name="Chen G."/>
            <person name="Hawes A."/>
            <person name="Holder M."/>
            <person name="Jhangiani S."/>
            <person name="Johnson A."/>
            <person name="Khan Z."/>
            <person name="Li Z."/>
            <person name="Liu W."/>
            <person name="Liu X."/>
            <person name="Perez L."/>
            <person name="Shen H."/>
            <person name="Wang Q."/>
            <person name="Watt J."/>
            <person name="Xi L."/>
            <person name="Xin Y."/>
            <person name="Zhou J."/>
            <person name="Deng J."/>
            <person name="Jiang H."/>
            <person name="Liu Y."/>
            <person name="Qu J."/>
            <person name="Song X.-Z."/>
            <person name="Zhang L."/>
            <person name="Villasana D."/>
            <person name="Johnson A."/>
            <person name="Liu J."/>
            <person name="Liyanage D."/>
            <person name="Lorensuhewa L."/>
            <person name="Robinson T."/>
            <person name="Song A."/>
            <person name="Song B.-B."/>
            <person name="Dinh H."/>
            <person name="Thornton R."/>
            <person name="Coyle M."/>
            <person name="Francisco L."/>
            <person name="Jackson L."/>
            <person name="Javaid M."/>
            <person name="Korchina V."/>
            <person name="Kovar C."/>
            <person name="Mata R."/>
            <person name="Mathew T."/>
            <person name="Ngo R."/>
            <person name="Nguyen L."/>
            <person name="Nguyen N."/>
            <person name="Okwuonu G."/>
            <person name="Ongeri F."/>
            <person name="Pham C."/>
            <person name="Simmons D."/>
            <person name="Wilczek-Boney K."/>
            <person name="Hale W."/>
            <person name="Jakkamsetti A."/>
            <person name="Pham P."/>
            <person name="Ruth R."/>
            <person name="San Lucas F."/>
            <person name="Warren J."/>
            <person name="Zhang J."/>
            <person name="Zhao Z."/>
            <person name="Zhou C."/>
            <person name="Zhu D."/>
            <person name="Lee S."/>
            <person name="Bess C."/>
            <person name="Blankenburg K."/>
            <person name="Forbes L."/>
            <person name="Fu Q."/>
            <person name="Gubbala S."/>
            <person name="Hirani K."/>
            <person name="Jayaseelan J.C."/>
            <person name="Lara F."/>
            <person name="Munidasa M."/>
            <person name="Palculict T."/>
            <person name="Patil S."/>
            <person name="Pu L.-L."/>
            <person name="Saada N."/>
            <person name="Tang L."/>
            <person name="Weissenberger G."/>
            <person name="Zhu Y."/>
            <person name="Hemphill L."/>
            <person name="Shang Y."/>
            <person name="Youmans B."/>
            <person name="Ayvaz T."/>
            <person name="Ross M."/>
            <person name="Santibanez J."/>
            <person name="Aqrawi P."/>
            <person name="Gross S."/>
            <person name="Joshi V."/>
            <person name="Fowler G."/>
            <person name="Nazareth L."/>
            <person name="Reid J."/>
            <person name="Worley K."/>
            <person name="Petrosino J."/>
            <person name="Highlander S."/>
            <person name="Gibbs R."/>
        </authorList>
    </citation>
    <scope>NUCLEOTIDE SEQUENCE [LARGE SCALE GENOMIC DNA]</scope>
    <source>
        <strain evidence="3">ATCC 33269</strain>
    </source>
</reference>
<dbReference type="InterPro" id="IPR013096">
    <property type="entry name" value="Cupin_2"/>
</dbReference>
<dbReference type="Pfam" id="PF07883">
    <property type="entry name" value="Cupin_2"/>
    <property type="match status" value="1"/>
</dbReference>
<dbReference type="RefSeq" id="WP_004370621.1">
    <property type="nucleotide sequence ID" value="NZ_GL833119.1"/>
</dbReference>
<dbReference type="PANTHER" id="PTHR35848">
    <property type="entry name" value="OXALATE-BINDING PROTEIN"/>
    <property type="match status" value="1"/>
</dbReference>
<dbReference type="InterPro" id="IPR051610">
    <property type="entry name" value="GPI/OXD"/>
</dbReference>
<dbReference type="InterPro" id="IPR011051">
    <property type="entry name" value="RmlC_Cupin_sf"/>
</dbReference>
<evidence type="ECO:0000259" key="2">
    <source>
        <dbReference type="Pfam" id="PF07883"/>
    </source>
</evidence>
<organism evidence="3 4">
    <name type="scientific">Hoylesella oralis ATCC 33269</name>
    <dbReference type="NCBI Taxonomy" id="873533"/>
    <lineage>
        <taxon>Bacteria</taxon>
        <taxon>Pseudomonadati</taxon>
        <taxon>Bacteroidota</taxon>
        <taxon>Bacteroidia</taxon>
        <taxon>Bacteroidales</taxon>
        <taxon>Prevotellaceae</taxon>
        <taxon>Hoylesella</taxon>
    </lineage>
</organism>
<gene>
    <name evidence="3" type="ORF">HMPREF0663_12385</name>
</gene>
<feature type="domain" description="Cupin type-2" evidence="2">
    <location>
        <begin position="37"/>
        <end position="105"/>
    </location>
</feature>
<protein>
    <submittedName>
        <fullName evidence="3">Cupin domain protein</fullName>
    </submittedName>
</protein>
<dbReference type="Gene3D" id="2.60.120.10">
    <property type="entry name" value="Jelly Rolls"/>
    <property type="match status" value="1"/>
</dbReference>
<evidence type="ECO:0000313" key="4">
    <source>
        <dbReference type="Proteomes" id="UP000005580"/>
    </source>
</evidence>
<keyword evidence="4" id="KW-1185">Reference proteome</keyword>
<dbReference type="InterPro" id="IPR014710">
    <property type="entry name" value="RmlC-like_jellyroll"/>
</dbReference>
<evidence type="ECO:0000313" key="3">
    <source>
        <dbReference type="EMBL" id="EFZ36318.1"/>
    </source>
</evidence>